<organism evidence="2 3">
    <name type="scientific">Phialocephala subalpina</name>
    <dbReference type="NCBI Taxonomy" id="576137"/>
    <lineage>
        <taxon>Eukaryota</taxon>
        <taxon>Fungi</taxon>
        <taxon>Dikarya</taxon>
        <taxon>Ascomycota</taxon>
        <taxon>Pezizomycotina</taxon>
        <taxon>Leotiomycetes</taxon>
        <taxon>Helotiales</taxon>
        <taxon>Mollisiaceae</taxon>
        <taxon>Phialocephala</taxon>
        <taxon>Phialocephala fortinii species complex</taxon>
    </lineage>
</organism>
<dbReference type="AlphaFoldDB" id="A0A1L7XNZ9"/>
<feature type="region of interest" description="Disordered" evidence="1">
    <location>
        <begin position="1"/>
        <end position="21"/>
    </location>
</feature>
<proteinExistence type="predicted"/>
<dbReference type="STRING" id="576137.A0A1L7XNZ9"/>
<keyword evidence="2" id="KW-0647">Proteasome</keyword>
<evidence type="ECO:0000313" key="2">
    <source>
        <dbReference type="EMBL" id="CZR66748.1"/>
    </source>
</evidence>
<gene>
    <name evidence="2" type="ORF">PAC_16649</name>
</gene>
<feature type="compositionally biased region" description="Acidic residues" evidence="1">
    <location>
        <begin position="55"/>
        <end position="64"/>
    </location>
</feature>
<dbReference type="SUPFAM" id="SSF56808">
    <property type="entry name" value="Ribosomal protein L1"/>
    <property type="match status" value="1"/>
</dbReference>
<dbReference type="GO" id="GO:0000502">
    <property type="term" value="C:proteasome complex"/>
    <property type="evidence" value="ECO:0007669"/>
    <property type="project" value="UniProtKB-KW"/>
</dbReference>
<feature type="region of interest" description="Disordered" evidence="1">
    <location>
        <begin position="37"/>
        <end position="66"/>
    </location>
</feature>
<name>A0A1L7XNZ9_9HELO</name>
<dbReference type="OrthoDB" id="10251727at2759"/>
<dbReference type="Proteomes" id="UP000184330">
    <property type="component" value="Unassembled WGS sequence"/>
</dbReference>
<dbReference type="CDD" id="cd00403">
    <property type="entry name" value="Ribosomal_L1"/>
    <property type="match status" value="1"/>
</dbReference>
<evidence type="ECO:0000256" key="1">
    <source>
        <dbReference type="SAM" id="MobiDB-lite"/>
    </source>
</evidence>
<dbReference type="InterPro" id="IPR023674">
    <property type="entry name" value="Ribosomal_uL1-like"/>
</dbReference>
<dbReference type="InterPro" id="IPR016095">
    <property type="entry name" value="Ribosomal_uL1_3-a/b-sand"/>
</dbReference>
<accession>A0A1L7XNZ9</accession>
<protein>
    <submittedName>
        <fullName evidence="2">Probable CIC1 Adaptor protein specifically linking the 26S proteasome to its substrate, the SCF component Cdc4</fullName>
    </submittedName>
</protein>
<reference evidence="2 3" key="1">
    <citation type="submission" date="2016-03" db="EMBL/GenBank/DDBJ databases">
        <authorList>
            <person name="Ploux O."/>
        </authorList>
    </citation>
    <scope>NUCLEOTIDE SEQUENCE [LARGE SCALE GENOMIC DNA]</scope>
    <source>
        <strain evidence="2 3">UAMH 11012</strain>
    </source>
</reference>
<keyword evidence="3" id="KW-1185">Reference proteome</keyword>
<feature type="region of interest" description="Disordered" evidence="1">
    <location>
        <begin position="199"/>
        <end position="219"/>
    </location>
</feature>
<sequence>MAPTSTALTTKVESGSPYQLSSEQTLKASKALLAHIKSTSTESSKSSAKQSLLPTDEDEEETDDSLSTPIWLTLTTKKHIVDAKRLKPSRIPLPHSLNTSSSTTICLITASPQRTYKDIVSSPGFPSELAARITKVTDIEKIGKKWTQYEAQRKLLAEHDIFLADDRIIVSLPKLLGKTFYKTTTKRPIPVDISAPAQRVDGKRQAKEKGKKANRGAAEPAHIAAQIEKALSCALVHLSPSTNTSIKVGYASWSPEKLAENIEAVTKELVERFVPKKWRGVRSLHIKGPETAALPIWLAEELWVDEGDVLDDEAAKVIKEKYANVGRKRKSKALEGVADEAEEVVKDGKKAKKQKLLESNDDKLDAEIAARKATLKKQKEDAAKDVVDEVPKASKVVVEKVKVVKKKKSKGVLA</sequence>
<dbReference type="EMBL" id="FJOG01000039">
    <property type="protein sequence ID" value="CZR66748.1"/>
    <property type="molecule type" value="Genomic_DNA"/>
</dbReference>
<evidence type="ECO:0000313" key="3">
    <source>
        <dbReference type="Proteomes" id="UP000184330"/>
    </source>
</evidence>
<feature type="compositionally biased region" description="Low complexity" evidence="1">
    <location>
        <begin position="37"/>
        <end position="54"/>
    </location>
</feature>
<dbReference type="InterPro" id="IPR028364">
    <property type="entry name" value="Ribosomal_uL1/biogenesis"/>
</dbReference>
<dbReference type="Pfam" id="PF00687">
    <property type="entry name" value="Ribosomal_L1"/>
    <property type="match status" value="1"/>
</dbReference>
<dbReference type="Gene3D" id="3.40.50.790">
    <property type="match status" value="1"/>
</dbReference>